<evidence type="ECO:0000256" key="8">
    <source>
        <dbReference type="PIRSR" id="PIRSR640255-1"/>
    </source>
</evidence>
<name>A0A0P0F478_AZOBR</name>
<reference evidence="14 17" key="2">
    <citation type="submission" date="2023-11" db="EMBL/GenBank/DDBJ databases">
        <title>MicrobeMod: A computational toolkit for identifying prokaryotic methylation and restriction-modification with nanopore sequencing.</title>
        <authorList>
            <person name="Crits-Christoph A."/>
            <person name="Kang S.C."/>
            <person name="Lee H."/>
            <person name="Ostrov N."/>
        </authorList>
    </citation>
    <scope>NUCLEOTIDE SEQUENCE [LARGE SCALE GENOMIC DNA]</scope>
    <source>
        <strain evidence="14 17">ATCC 29145</strain>
    </source>
</reference>
<dbReference type="GeneID" id="56450246"/>
<proteinExistence type="inferred from homology"/>
<evidence type="ECO:0000313" key="14">
    <source>
        <dbReference type="EMBL" id="MDX5953047.1"/>
    </source>
</evidence>
<evidence type="ECO:0000256" key="5">
    <source>
        <dbReference type="ARBA" id="ARBA00022759"/>
    </source>
</evidence>
<feature type="domain" description="DNA/RNA non-specific endonuclease/pyrophosphatase/phosphodiesterase" evidence="13">
    <location>
        <begin position="55"/>
        <end position="245"/>
    </location>
</feature>
<dbReference type="InterPro" id="IPR044925">
    <property type="entry name" value="His-Me_finger_sf"/>
</dbReference>
<evidence type="ECO:0000256" key="1">
    <source>
        <dbReference type="ARBA" id="ARBA00001946"/>
    </source>
</evidence>
<keyword evidence="3 10" id="KW-0540">Nuclease</keyword>
<dbReference type="InterPro" id="IPR040255">
    <property type="entry name" value="Non-specific_endonuclease"/>
</dbReference>
<keyword evidence="11" id="KW-0732">Signal</keyword>
<dbReference type="InterPro" id="IPR044929">
    <property type="entry name" value="DNA/RNA_non-sp_Endonuclease_sf"/>
</dbReference>
<evidence type="ECO:0000256" key="9">
    <source>
        <dbReference type="PIRSR" id="PIRSR640255-2"/>
    </source>
</evidence>
<feature type="active site" description="Proton acceptor" evidence="8">
    <location>
        <position position="120"/>
    </location>
</feature>
<evidence type="ECO:0000313" key="15">
    <source>
        <dbReference type="EMBL" id="QCO09491.1"/>
    </source>
</evidence>
<dbReference type="EC" id="3.1.30.-" evidence="10"/>
<protein>
    <recommendedName>
        <fullName evidence="10">Endonuclease</fullName>
        <ecNumber evidence="10">3.1.30.-</ecNumber>
    </recommendedName>
</protein>
<evidence type="ECO:0000256" key="11">
    <source>
        <dbReference type="SAM" id="SignalP"/>
    </source>
</evidence>
<evidence type="ECO:0000313" key="16">
    <source>
        <dbReference type="Proteomes" id="UP000298774"/>
    </source>
</evidence>
<comment type="cofactor">
    <cofactor evidence="1 10">
        <name>Mg(2+)</name>
        <dbReference type="ChEBI" id="CHEBI:18420"/>
    </cofactor>
</comment>
<dbReference type="KEGG" id="abf:AMK58_02750"/>
<evidence type="ECO:0000256" key="2">
    <source>
        <dbReference type="ARBA" id="ARBA00010052"/>
    </source>
</evidence>
<feature type="signal peptide" evidence="11">
    <location>
        <begin position="1"/>
        <end position="25"/>
    </location>
</feature>
<dbReference type="SMART" id="SM00477">
    <property type="entry name" value="NUC"/>
    <property type="match status" value="1"/>
</dbReference>
<keyword evidence="5 10" id="KW-0255">Endonuclease</keyword>
<sequence>MSPRTAAVLVLGVLAFAGVVPPAAAAPTACPQHFVAGQAPDLTRQSLAAKTRPLCYDGYALLHSGISRTPLWTAEHLTTERLAAARGLKRRNRFHADPNLPADERAELDDYKGSGFDRGHMAPSGDMPTPAAQEESFSLANMIPQSPKMNQLIWEWIESGIRDLAERQGELYVVTGPVFQGQSLQRINGRVLVPSHAFKAVYDPQRRQAAAYLVENVTTKAHRVLSIAELEQLTGVAVFPGLPEAVRAIAMPLPDPKPRRRS</sequence>
<dbReference type="Proteomes" id="UP001277471">
    <property type="component" value="Unassembled WGS sequence"/>
</dbReference>
<evidence type="ECO:0000256" key="4">
    <source>
        <dbReference type="ARBA" id="ARBA00022723"/>
    </source>
</evidence>
<dbReference type="GO" id="GO:0004519">
    <property type="term" value="F:endonuclease activity"/>
    <property type="evidence" value="ECO:0007669"/>
    <property type="project" value="UniProtKB-UniRule"/>
</dbReference>
<dbReference type="InterPro" id="IPR018524">
    <property type="entry name" value="DNA/RNA_endonuclease_AS"/>
</dbReference>
<feature type="chain" id="PRO_5030012800" description="Endonuclease" evidence="11">
    <location>
        <begin position="26"/>
        <end position="262"/>
    </location>
</feature>
<evidence type="ECO:0000256" key="10">
    <source>
        <dbReference type="RuleBase" id="RU366055"/>
    </source>
</evidence>
<dbReference type="RefSeq" id="WP_035683858.1">
    <property type="nucleotide sequence ID" value="NZ_CP012914.1"/>
</dbReference>
<dbReference type="SMART" id="SM00892">
    <property type="entry name" value="Endonuclease_NS"/>
    <property type="match status" value="1"/>
</dbReference>
<dbReference type="InterPro" id="IPR020821">
    <property type="entry name" value="ENPP1-3/EXOG-like_nuc-like"/>
</dbReference>
<dbReference type="PANTHER" id="PTHR13966:SF5">
    <property type="entry name" value="ENDONUCLEASE G, MITOCHONDRIAL"/>
    <property type="match status" value="1"/>
</dbReference>
<dbReference type="Pfam" id="PF01223">
    <property type="entry name" value="Endonuclease_NS"/>
    <property type="match status" value="1"/>
</dbReference>
<evidence type="ECO:0000259" key="12">
    <source>
        <dbReference type="SMART" id="SM00477"/>
    </source>
</evidence>
<dbReference type="Proteomes" id="UP000298774">
    <property type="component" value="Chromosome"/>
</dbReference>
<dbReference type="PANTHER" id="PTHR13966">
    <property type="entry name" value="ENDONUCLEASE RELATED"/>
    <property type="match status" value="1"/>
</dbReference>
<dbReference type="InterPro" id="IPR001604">
    <property type="entry name" value="Endo_G_ENPP1-like_dom"/>
</dbReference>
<evidence type="ECO:0000256" key="3">
    <source>
        <dbReference type="ARBA" id="ARBA00022722"/>
    </source>
</evidence>
<keyword evidence="17" id="KW-1185">Reference proteome</keyword>
<dbReference type="EMBL" id="CP032339">
    <property type="protein sequence ID" value="QCO09491.1"/>
    <property type="molecule type" value="Genomic_DNA"/>
</dbReference>
<accession>A0A0P0F478</accession>
<evidence type="ECO:0000256" key="6">
    <source>
        <dbReference type="ARBA" id="ARBA00022801"/>
    </source>
</evidence>
<dbReference type="GO" id="GO:0046872">
    <property type="term" value="F:metal ion binding"/>
    <property type="evidence" value="ECO:0007669"/>
    <property type="project" value="UniProtKB-KW"/>
</dbReference>
<evidence type="ECO:0000256" key="7">
    <source>
        <dbReference type="ARBA" id="ARBA00022842"/>
    </source>
</evidence>
<dbReference type="GO" id="GO:0003676">
    <property type="term" value="F:nucleic acid binding"/>
    <property type="evidence" value="ECO:0007669"/>
    <property type="project" value="InterPro"/>
</dbReference>
<dbReference type="AlphaFoldDB" id="A0A0P0F478"/>
<feature type="binding site" evidence="9">
    <location>
        <position position="150"/>
    </location>
    <ligand>
        <name>Mg(2+)</name>
        <dbReference type="ChEBI" id="CHEBI:18420"/>
        <note>catalytic</note>
    </ligand>
</feature>
<organism evidence="15 16">
    <name type="scientific">Azospirillum brasilense</name>
    <dbReference type="NCBI Taxonomy" id="192"/>
    <lineage>
        <taxon>Bacteria</taxon>
        <taxon>Pseudomonadati</taxon>
        <taxon>Pseudomonadota</taxon>
        <taxon>Alphaproteobacteria</taxon>
        <taxon>Rhodospirillales</taxon>
        <taxon>Azospirillaceae</taxon>
        <taxon>Azospirillum</taxon>
    </lineage>
</organism>
<keyword evidence="6 10" id="KW-0378">Hydrolase</keyword>
<keyword evidence="7" id="KW-0460">Magnesium</keyword>
<dbReference type="SUPFAM" id="SSF54060">
    <property type="entry name" value="His-Me finger endonucleases"/>
    <property type="match status" value="1"/>
</dbReference>
<feature type="domain" description="ENPP1-3/EXOG-like endonuclease/phosphodiesterase" evidence="12">
    <location>
        <begin position="56"/>
        <end position="245"/>
    </location>
</feature>
<evidence type="ECO:0000259" key="13">
    <source>
        <dbReference type="SMART" id="SM00892"/>
    </source>
</evidence>
<dbReference type="Gene3D" id="3.40.570.10">
    <property type="entry name" value="Extracellular Endonuclease, subunit A"/>
    <property type="match status" value="1"/>
</dbReference>
<comment type="similarity">
    <text evidence="2 10">Belongs to the DNA/RNA non-specific endonuclease family.</text>
</comment>
<keyword evidence="4 9" id="KW-0479">Metal-binding</keyword>
<dbReference type="EMBL" id="JAWXYC010000004">
    <property type="protein sequence ID" value="MDX5953047.1"/>
    <property type="molecule type" value="Genomic_DNA"/>
</dbReference>
<evidence type="ECO:0000313" key="17">
    <source>
        <dbReference type="Proteomes" id="UP001277471"/>
    </source>
</evidence>
<dbReference type="PROSITE" id="PS01070">
    <property type="entry name" value="NUCLEASE_NON_SPEC"/>
    <property type="match status" value="1"/>
</dbReference>
<gene>
    <name evidence="15" type="ORF">D3868_10830</name>
    <name evidence="14" type="ORF">SIM66_17855</name>
</gene>
<dbReference type="GO" id="GO:0016787">
    <property type="term" value="F:hydrolase activity"/>
    <property type="evidence" value="ECO:0007669"/>
    <property type="project" value="UniProtKB-KW"/>
</dbReference>
<reference evidence="15 16" key="1">
    <citation type="submission" date="2018-09" db="EMBL/GenBank/DDBJ databases">
        <title>Whole genome based analysis of evolution and adaptive divergence in Indian and Brazilian strains of Azospirillum brasilense.</title>
        <authorList>
            <person name="Singh C."/>
            <person name="Tripathi A.K."/>
        </authorList>
    </citation>
    <scope>NUCLEOTIDE SEQUENCE [LARGE SCALE GENOMIC DNA]</scope>
    <source>
        <strain evidence="15 16">MTCC4038</strain>
    </source>
</reference>